<dbReference type="Proteomes" id="UP000076154">
    <property type="component" value="Unassembled WGS sequence"/>
</dbReference>
<comment type="similarity">
    <text evidence="1">Belongs to the EFR3 family.</text>
</comment>
<dbReference type="InParanoid" id="A0A369JK15"/>
<feature type="region of interest" description="Disordered" evidence="2">
    <location>
        <begin position="968"/>
        <end position="987"/>
    </location>
</feature>
<feature type="compositionally biased region" description="Polar residues" evidence="2">
    <location>
        <begin position="903"/>
        <end position="918"/>
    </location>
</feature>
<reference evidence="3" key="1">
    <citation type="submission" date="2018-04" db="EMBL/GenBank/DDBJ databases">
        <title>Whole genome sequencing of Hypsizygus marmoreus.</title>
        <authorList>
            <person name="Choi I.-G."/>
            <person name="Min B."/>
            <person name="Kim J.-G."/>
            <person name="Kim S."/>
            <person name="Oh Y.-L."/>
            <person name="Kong W.-S."/>
            <person name="Park H."/>
            <person name="Jeong J."/>
            <person name="Song E.-S."/>
        </authorList>
    </citation>
    <scope>NUCLEOTIDE SEQUENCE [LARGE SCALE GENOMIC DNA]</scope>
    <source>
        <strain evidence="3">51987-8</strain>
    </source>
</reference>
<evidence type="ECO:0000256" key="1">
    <source>
        <dbReference type="ARBA" id="ARBA00010216"/>
    </source>
</evidence>
<evidence type="ECO:0000313" key="3">
    <source>
        <dbReference type="EMBL" id="RDB22539.1"/>
    </source>
</evidence>
<sequence length="987" mass="107318">MHLFTPNHVQLLNSCYPPASALLTARPDYSPNSQELSRLTYYASNHPGKLTKLGSELEKRLKTECQKARAGNIRSRASLLITLAIFRAITTECRRDIALLSPALVASVDATLAALPTDLEVLARAANTFTAWTTYTDGHLIGTDSSMTKDYLSVLRQFSLLSSSAVADHEVRNRTRLIGFAALTGALNSEALYNDSIQFRAQVSTIMQPILTTLFQTDIATLDEGAAALKEATLSPYLEEFRKRPTIERRAASIHVHIDGDKGPLMADVANAALRGLFSLLGHANGVQLGFIMHSAFDSLDGSESWRDLAHCCWFSQKVAERSQYQYRYAVPTWLVERLCANQESITTPMHIALAAMATTVFNSPTPLVNLSTSDIISNLTTLLLRRIESDPDDTLLPAVVECISSLGRHVYYSDQIQDLAGELINRLVLVEVQGVLGHGKAGMAKGRTMAVRCLLAGLLGLIQASDRHGVENSQTSIAAAGPSHQETSKKDAGASERATRRTPVPPDIWQDTLSLICDKDHTIRADYCDALVFYLSEEMPKYGEFADVNGVKRARSFMEGPIQHAVNMNLLLHAGNFGTKFLHAIHAYLYILATTSSLGLSSSSSTSPVHSLLDGSPRVSLLPTTPEEQEQILEQGTGAQQTNGRPSITLTPGPRMGKQSVVQRLLDRTPTALSISASACLTDYALILKILTTVHEELPVRGLLTGIPMLVALDAATRVENSEDTTTLQRIDAIREVIANVWRVLGCVWNSAELIQMAEEVLASRPASLPTLPFTNIAVHLPARNPIEFLQDKPITLPRAGVNAEAAVTAIANSKSVHEATGLDRDALLRRFSAKWTADMALRDSVDRSTLYENTIRGDGVAPLLKISPALMHIENISQQSLARSARGVGVADLRGALEGRSSMSNPALTRPPSLSTLEHVPSTVEVGQLRLTQTRSRSRKKKRSTPTGAGEVRDVLNRLGIGKQNGSLLKASFPSFQKSDQRSPP</sequence>
<dbReference type="AlphaFoldDB" id="A0A369JK15"/>
<protein>
    <submittedName>
        <fullName evidence="3">Protein EFR3</fullName>
    </submittedName>
</protein>
<gene>
    <name evidence="3" type="primary">EFR3</name>
    <name evidence="3" type="ORF">Hypma_010036</name>
</gene>
<dbReference type="Pfam" id="PF21072">
    <property type="entry name" value="EFR3"/>
    <property type="match status" value="1"/>
</dbReference>
<dbReference type="InterPro" id="IPR016024">
    <property type="entry name" value="ARM-type_fold"/>
</dbReference>
<organism evidence="3 4">
    <name type="scientific">Hypsizygus marmoreus</name>
    <name type="common">White beech mushroom</name>
    <name type="synonym">Agaricus marmoreus</name>
    <dbReference type="NCBI Taxonomy" id="39966"/>
    <lineage>
        <taxon>Eukaryota</taxon>
        <taxon>Fungi</taxon>
        <taxon>Dikarya</taxon>
        <taxon>Basidiomycota</taxon>
        <taxon>Agaricomycotina</taxon>
        <taxon>Agaricomycetes</taxon>
        <taxon>Agaricomycetidae</taxon>
        <taxon>Agaricales</taxon>
        <taxon>Tricholomatineae</taxon>
        <taxon>Lyophyllaceae</taxon>
        <taxon>Hypsizygus</taxon>
    </lineage>
</organism>
<comment type="caution">
    <text evidence="3">The sequence shown here is derived from an EMBL/GenBank/DDBJ whole genome shotgun (WGS) entry which is preliminary data.</text>
</comment>
<proteinExistence type="inferred from homology"/>
<keyword evidence="4" id="KW-1185">Reference proteome</keyword>
<dbReference type="EMBL" id="LUEZ02000049">
    <property type="protein sequence ID" value="RDB22539.1"/>
    <property type="molecule type" value="Genomic_DNA"/>
</dbReference>
<dbReference type="STRING" id="39966.A0A369JK15"/>
<feature type="region of interest" description="Disordered" evidence="2">
    <location>
        <begin position="477"/>
        <end position="504"/>
    </location>
</feature>
<dbReference type="SUPFAM" id="SSF48371">
    <property type="entry name" value="ARM repeat"/>
    <property type="match status" value="1"/>
</dbReference>
<accession>A0A369JK15</accession>
<name>A0A369JK15_HYPMA</name>
<dbReference type="PANTHER" id="PTHR47766">
    <property type="entry name" value="PROTEIN EFR3"/>
    <property type="match status" value="1"/>
</dbReference>
<feature type="region of interest" description="Disordered" evidence="2">
    <location>
        <begin position="902"/>
        <end position="959"/>
    </location>
</feature>
<feature type="compositionally biased region" description="Basic and acidic residues" evidence="2">
    <location>
        <begin position="487"/>
        <end position="500"/>
    </location>
</feature>
<evidence type="ECO:0000313" key="4">
    <source>
        <dbReference type="Proteomes" id="UP000076154"/>
    </source>
</evidence>
<dbReference type="InterPro" id="IPR039786">
    <property type="entry name" value="EFR3"/>
</dbReference>
<dbReference type="InterPro" id="IPR049150">
    <property type="entry name" value="EFR3_HEAT-like_rpt"/>
</dbReference>
<dbReference type="OrthoDB" id="274691at2759"/>
<dbReference type="GO" id="GO:0072659">
    <property type="term" value="P:protein localization to plasma membrane"/>
    <property type="evidence" value="ECO:0007669"/>
    <property type="project" value="InterPro"/>
</dbReference>
<evidence type="ECO:0000256" key="2">
    <source>
        <dbReference type="SAM" id="MobiDB-lite"/>
    </source>
</evidence>
<dbReference type="PANTHER" id="PTHR47766:SF1">
    <property type="entry name" value="PROTEIN EFR3"/>
    <property type="match status" value="1"/>
</dbReference>